<protein>
    <submittedName>
        <fullName evidence="2">Uncharacterized protein</fullName>
    </submittedName>
</protein>
<evidence type="ECO:0000313" key="2">
    <source>
        <dbReference type="EMBL" id="MPC78231.1"/>
    </source>
</evidence>
<keyword evidence="1" id="KW-1133">Transmembrane helix</keyword>
<comment type="caution">
    <text evidence="2">The sequence shown here is derived from an EMBL/GenBank/DDBJ whole genome shotgun (WGS) entry which is preliminary data.</text>
</comment>
<accession>A0A5B7HYS3</accession>
<sequence>MKLTCGGSAHIGYILMGIGNNPAAARPGSAGVSGGPRRGRSRTETLPGGALPTVTSVIPLPPVHMAQCSSSFYIFILLVCIVVCLYSAAGTITAFVGISESVSFSFHSSIFVPHSALRSYGKIENSSSNES</sequence>
<evidence type="ECO:0000313" key="3">
    <source>
        <dbReference type="Proteomes" id="UP000324222"/>
    </source>
</evidence>
<feature type="transmembrane region" description="Helical" evidence="1">
    <location>
        <begin position="72"/>
        <end position="98"/>
    </location>
</feature>
<gene>
    <name evidence="2" type="ORF">E2C01_072715</name>
</gene>
<reference evidence="2 3" key="1">
    <citation type="submission" date="2019-05" db="EMBL/GenBank/DDBJ databases">
        <title>Another draft genome of Portunus trituberculatus and its Hox gene families provides insights of decapod evolution.</title>
        <authorList>
            <person name="Jeong J.-H."/>
            <person name="Song I."/>
            <person name="Kim S."/>
            <person name="Choi T."/>
            <person name="Kim D."/>
            <person name="Ryu S."/>
            <person name="Kim W."/>
        </authorList>
    </citation>
    <scope>NUCLEOTIDE SEQUENCE [LARGE SCALE GENOMIC DNA]</scope>
    <source>
        <tissue evidence="2">Muscle</tissue>
    </source>
</reference>
<name>A0A5B7HYS3_PORTR</name>
<proteinExistence type="predicted"/>
<evidence type="ECO:0000256" key="1">
    <source>
        <dbReference type="SAM" id="Phobius"/>
    </source>
</evidence>
<keyword evidence="3" id="KW-1185">Reference proteome</keyword>
<dbReference type="Proteomes" id="UP000324222">
    <property type="component" value="Unassembled WGS sequence"/>
</dbReference>
<dbReference type="AlphaFoldDB" id="A0A5B7HYS3"/>
<keyword evidence="1" id="KW-0472">Membrane</keyword>
<dbReference type="EMBL" id="VSRR010047919">
    <property type="protein sequence ID" value="MPC78231.1"/>
    <property type="molecule type" value="Genomic_DNA"/>
</dbReference>
<keyword evidence="1" id="KW-0812">Transmembrane</keyword>
<organism evidence="2 3">
    <name type="scientific">Portunus trituberculatus</name>
    <name type="common">Swimming crab</name>
    <name type="synonym">Neptunus trituberculatus</name>
    <dbReference type="NCBI Taxonomy" id="210409"/>
    <lineage>
        <taxon>Eukaryota</taxon>
        <taxon>Metazoa</taxon>
        <taxon>Ecdysozoa</taxon>
        <taxon>Arthropoda</taxon>
        <taxon>Crustacea</taxon>
        <taxon>Multicrustacea</taxon>
        <taxon>Malacostraca</taxon>
        <taxon>Eumalacostraca</taxon>
        <taxon>Eucarida</taxon>
        <taxon>Decapoda</taxon>
        <taxon>Pleocyemata</taxon>
        <taxon>Brachyura</taxon>
        <taxon>Eubrachyura</taxon>
        <taxon>Portunoidea</taxon>
        <taxon>Portunidae</taxon>
        <taxon>Portuninae</taxon>
        <taxon>Portunus</taxon>
    </lineage>
</organism>